<dbReference type="InterPro" id="IPR036291">
    <property type="entry name" value="NAD(P)-bd_dom_sf"/>
</dbReference>
<dbReference type="PROSITE" id="PS52019">
    <property type="entry name" value="PKS_MFAS_DH"/>
    <property type="match status" value="1"/>
</dbReference>
<gene>
    <name evidence="12" type="ORF">ODALV1_LOCUS15968</name>
</gene>
<feature type="domain" description="Ketosynthase family 3 (KS3)" evidence="10">
    <location>
        <begin position="35"/>
        <end position="452"/>
    </location>
</feature>
<evidence type="ECO:0000256" key="7">
    <source>
        <dbReference type="ARBA" id="ARBA00023315"/>
    </source>
</evidence>
<feature type="region of interest" description="N-terminal hotdog fold" evidence="8">
    <location>
        <begin position="921"/>
        <end position="1054"/>
    </location>
</feature>
<dbReference type="InterPro" id="IPR013154">
    <property type="entry name" value="ADH-like_N"/>
</dbReference>
<dbReference type="InterPro" id="IPR029063">
    <property type="entry name" value="SAM-dependent_MTases_sf"/>
</dbReference>
<protein>
    <submittedName>
        <fullName evidence="12">Uncharacterized protein</fullName>
    </submittedName>
</protein>
<reference evidence="12 13" key="1">
    <citation type="submission" date="2024-08" db="EMBL/GenBank/DDBJ databases">
        <authorList>
            <person name="Cucini C."/>
            <person name="Frati F."/>
        </authorList>
    </citation>
    <scope>NUCLEOTIDE SEQUENCE [LARGE SCALE GENOMIC DNA]</scope>
</reference>
<feature type="domain" description="PKS/mFAS DH" evidence="11">
    <location>
        <begin position="921"/>
        <end position="1214"/>
    </location>
</feature>
<dbReference type="SUPFAM" id="SSF53901">
    <property type="entry name" value="Thiolase-like"/>
    <property type="match status" value="1"/>
</dbReference>
<feature type="domain" description="Carrier" evidence="9">
    <location>
        <begin position="2461"/>
        <end position="2538"/>
    </location>
</feature>
<dbReference type="PANTHER" id="PTHR43775:SF37">
    <property type="entry name" value="SI:DKEY-61P9.11"/>
    <property type="match status" value="1"/>
</dbReference>
<comment type="caution">
    <text evidence="12">The sequence shown here is derived from an EMBL/GenBank/DDBJ whole genome shotgun (WGS) entry which is preliminary data.</text>
</comment>
<keyword evidence="2" id="KW-0596">Phosphopantetheine</keyword>
<dbReference type="InterPro" id="IPR049551">
    <property type="entry name" value="PKS_DH_C"/>
</dbReference>
<dbReference type="InterPro" id="IPR020807">
    <property type="entry name" value="PKS_DH"/>
</dbReference>
<dbReference type="InterPro" id="IPR014043">
    <property type="entry name" value="Acyl_transferase_dom"/>
</dbReference>
<keyword evidence="4" id="KW-0808">Transferase</keyword>
<dbReference type="InterPro" id="IPR020841">
    <property type="entry name" value="PKS_Beta-ketoAc_synthase_dom"/>
</dbReference>
<dbReference type="InterPro" id="IPR009081">
    <property type="entry name" value="PP-bd_ACP"/>
</dbReference>
<dbReference type="Gene3D" id="3.40.366.10">
    <property type="entry name" value="Malonyl-Coenzyme A Acyl Carrier Protein, domain 2"/>
    <property type="match status" value="1"/>
</dbReference>
<evidence type="ECO:0000313" key="12">
    <source>
        <dbReference type="EMBL" id="CAL8113280.1"/>
    </source>
</evidence>
<evidence type="ECO:0000256" key="2">
    <source>
        <dbReference type="ARBA" id="ARBA00022450"/>
    </source>
</evidence>
<dbReference type="Pfam" id="PF07993">
    <property type="entry name" value="NAD_binding_4"/>
    <property type="match status" value="1"/>
</dbReference>
<dbReference type="Pfam" id="PF00107">
    <property type="entry name" value="ADH_zinc_N"/>
    <property type="match status" value="1"/>
</dbReference>
<dbReference type="Pfam" id="PF00698">
    <property type="entry name" value="Acyl_transf_1"/>
    <property type="match status" value="1"/>
</dbReference>
<dbReference type="InterPro" id="IPR014030">
    <property type="entry name" value="Ketoacyl_synth_N"/>
</dbReference>
<feature type="region of interest" description="C-terminal hotdog fold" evidence="8">
    <location>
        <begin position="1071"/>
        <end position="1214"/>
    </location>
</feature>
<dbReference type="InterPro" id="IPR001227">
    <property type="entry name" value="Ac_transferase_dom_sf"/>
</dbReference>
<sequence length="2983" mass="334103">MTIIQNPTMAMESIYQKTNRLALPGITQSLLDANKEPIAIIGMSCRFPQADNLDEYWNVLANGMDCIRKVPDHRWPSATTEEFREVQAGFLKCPVDEFDGKFFNISPFELTHTDPQQRFLLEVSWEALEHAGINPQSLSGTNTGVFVGTWTQDYRDLIKNVNGEFSDFHRTYMGNSLGGTSGRLSFLLGLTGPNIASESGCSSGMVAVYLACESLRKRRSDLALAAGANLLLHPFQKRHMINVVSPDGRCKTFDENADGFGRAEGVATLVLKRYSDAVKAGDNILALIRGCGISQEGTSRSFGTPTKEIQEIAMEAALNDAGVCPLDVSYVEAHGTGTVIGDTTEMAAITSLYCKDEREKPLLIASGKTNIGHTESCSGIAGIIKVILSMHNETIPPHINLQTLNPHIKLDEVAIRIPTKIEKWEASQRKPRIAGISSFGITGTNTHIILQEPTNYKAPTMQLCTAQRPLHIMTISAKFENTLESVVDSYKKYFEKEPGANLADVAYSANAGRAHFPFRVSVTAATTTELCQKLKSAMKEVAHVPEARPELCFLFTGQGSQYEGMAKILYETNPVFRLNFDKCERILQKRYGLSIVPALWGGETNLLHQSLYSQTSIFCIEFCLMKLWESWGIVPDAVIGHSLGEFAAAVCAGMLCFEDALNLVAVRSRLIDEKAPPGQMIVIKADKPKVDGILQEFLSENPNLWLDYAAMNSPEQTVLAGPSTTVKAFASKCNGKRDLKTHIIDATNAFHSRDMDTILDEYRKVAANIKVCSPKCVYISGVTGGILEKEQMNAEYWIQHTRESVKFMDATQVVYDLGYRLFLEIGSQPILCALTMANHSNKGETLTLLPSLRKKENDWNTLLGSLSKLYHLGFAIDWESFDKFYNRSKVVLPTYPFNRKKHWYETKEQKQGILVNAESIHPLLGCQIPNATSNSIFQSSLMLDKLGYLRDHAIGGQVVFPAAGYLEMCLTSGCLSTTGQLDLVNPMCVENLTIEAPLRLTDDLPCGLQTIVSRNETTDKISIYTLHPTASESGGSDKWARQAIASFVPLQVNYRLHEEMQDLKDIRSRCLSAIETEEFYDKLKLAGLEFGTAFKSLKKVWKNPNAREILTEIEILATDQNGAYTGHPIVFDALIQTIMMGIVRGTNNSLYVPIVIGKLTVFANSKSQQYFAHCTWEVDQPPETRSATLYDENGNVIAVMSGVQMVETSADTIVKNLNNQTIQIPAMYEEVWRPKTGPMKHRTDLNLMIDDNLFGQSFANELANCNSFTDENTKMVANRRKLVYLYILKAFYELGWKPELNADLIINSFISQLDILPTLEKLIHRYFVILFEEGILKRINRNKWKVIKIPVPLSEVQQGILDGVNFVKNHPNETGDAKVTIGCGEHLAMFLNGKESALNFLFPEDKTTEVCAETFYNESITVNAAHGALKATIERLMQNYSNIPEEQRGIIRFLEIGAGTGSTTKRVLPIFDEFKARFHYTYTDISPAFFIKAQPMFESYGKKMEYAVLNIEEDPLAQGFIPNHYDIVMASNVLHATKNLSDSVKNVRALLKNSGLLLMVETLEPIREYDVVFGLLDGFWRFDDYNIRPDYPIASAETWEMVCKKEGYDRCKSFPCFGDQVGVVLAGAASTGMKKQEIDAANGRWIVFSDSTVFPNFLKSKFKQVQRKVITVTKANEYKANEDTFEFNVRAHEKADFVKVFKLIADSKCKIEGIVYMWGLDREDDQVKVTTGFLFLAQILLSEFKSLPRFVLVTEGIMPIADETAVDVSPSVLWGMVRSFRTEHYNMHVRAIDLDPDEEDLELKYKELFTEFWNDDQEYQIAYRHRSRHVCRLTHCRSFADPLSLPNNERFSVVLPSTKNIADLKFGPNSPRKLQGNEVDVLVKATGLNFRDIFTVLKPDKVFANINSLGLEFSGVIVGLGPEVKTLSIGDHVLGCQFSDIALPSHIQIDADLLLKMPKGITFLDGATIPVGFATAYFCLVMIANLKKGETVLIHAGSGGVGLYAIQIAKKVGANIITTAGSRRKRAYLKSLGIEHVFHSRNTDYGKQIHDVTKGEGVHVVLNSLTSPGFKEASLGVCCPNARFVEMSKLHIWTQEEVKVLRPDVEYTVVDLTTVDKSTWKSFWVAIDEYINEGQLKPIPYVRFEAPCIREALTYLQKAKHIGKVVVAMPQIILRDSQFEPHIKFFNENSTYLITGGLGGIGLQVTKWMCNNGAKHIVLTNRRVPDEYAQTVMKELRAQGHNIIALSTDVGDYDQCVKLLRDIELQDFPELRGIFHCAGTLSDATYINQSIESFQTAFQGKVYGAWHLHQLTKDYQLEHFVLFSSMTSILGPIGLGNYAAANAYLDALAHYRNSIGLSGKAINWGQWSEVGAAKHISMPAVKPFSPSQGLLALEIIMKTQKTQIAVLDVDFMYVRKLTSNVGTYLEELKIIKGNQGVAFTAKMGNFWEDFNAVEDELQKMAVIKQYICNILRQILKLDDDDVIDEDVKFQEFGVDSLMLLELKNFLQTMLGKNITINVSEMQEATTINRLAIHVLQLIKKSGQDQNCHDVASVTLVDAADKAYNYFTPELRKILDEDMILPEHIHGNGDPCDQTNIRTVLLTGVTGKLGTYYIDALLKRQVEKIYCLVRAQSDEEAAARLTKVLNEKGLSKPLQSKIECLAGDITHPLFDLNQKKYEMLSSTVDAVIHCAVKGNLMEPYIKLDELNSANSIRNINVVGTRNILEFAGKVRTKWVLHASTLLACQKVTEDDLLVEDWCEPEDVYQMTNIGYPVSKFVCEILGHQATDRGIPVQVHRFPGLLGDKNGCFSFPNNHAMLRLLGFCKLGAMPMIPVPLQVLDIDFAAEISCQLFFNSGSEYSSGVYNLTNPSLNLLQDFPTLATEFGFHIDIVEYEEFFEKLSANEELASVFPYREVDLEDGRFVDFTFSPVAMQCWSKNPDQFFISRKVTAIVPDYKDRTLSPIDILRRDMQYARNKGIFTKMNLI</sequence>
<evidence type="ECO:0000256" key="4">
    <source>
        <dbReference type="ARBA" id="ARBA00022679"/>
    </source>
</evidence>
<dbReference type="InterPro" id="IPR036736">
    <property type="entry name" value="ACP-like_sf"/>
</dbReference>
<dbReference type="Pfam" id="PF08240">
    <property type="entry name" value="ADH_N"/>
    <property type="match status" value="1"/>
</dbReference>
<dbReference type="SMART" id="SM00826">
    <property type="entry name" value="PKS_DH"/>
    <property type="match status" value="1"/>
</dbReference>
<keyword evidence="5" id="KW-0521">NADP</keyword>
<dbReference type="InterPro" id="IPR057326">
    <property type="entry name" value="KR_dom"/>
</dbReference>
<dbReference type="Gene3D" id="3.90.180.10">
    <property type="entry name" value="Medium-chain alcohol dehydrogenases, catalytic domain"/>
    <property type="match status" value="1"/>
</dbReference>
<evidence type="ECO:0000259" key="11">
    <source>
        <dbReference type="PROSITE" id="PS52019"/>
    </source>
</evidence>
<dbReference type="EMBL" id="CAXLJM020000049">
    <property type="protein sequence ID" value="CAL8113280.1"/>
    <property type="molecule type" value="Genomic_DNA"/>
</dbReference>
<dbReference type="InterPro" id="IPR020806">
    <property type="entry name" value="PKS_PP-bd"/>
</dbReference>
<dbReference type="Gene3D" id="3.30.70.3290">
    <property type="match status" value="1"/>
</dbReference>
<comment type="similarity">
    <text evidence="1">Belongs to the zinc-containing alcohol dehydrogenase family. Quinone oxidoreductase subfamily.</text>
</comment>
<dbReference type="InterPro" id="IPR020843">
    <property type="entry name" value="ER"/>
</dbReference>
<evidence type="ECO:0000259" key="9">
    <source>
        <dbReference type="PROSITE" id="PS50075"/>
    </source>
</evidence>
<feature type="active site" description="Proton donor; for dehydratase activity" evidence="8">
    <location>
        <position position="1132"/>
    </location>
</feature>
<dbReference type="Pfam" id="PF00550">
    <property type="entry name" value="PP-binding"/>
    <property type="match status" value="1"/>
</dbReference>
<evidence type="ECO:0000259" key="10">
    <source>
        <dbReference type="PROSITE" id="PS52004"/>
    </source>
</evidence>
<dbReference type="SMART" id="SM00822">
    <property type="entry name" value="PKS_KR"/>
    <property type="match status" value="1"/>
</dbReference>
<dbReference type="InterPro" id="IPR016039">
    <property type="entry name" value="Thiolase-like"/>
</dbReference>
<dbReference type="SMART" id="SM00827">
    <property type="entry name" value="PKS_AT"/>
    <property type="match status" value="1"/>
</dbReference>
<accession>A0ABP1R0T5</accession>
<dbReference type="InterPro" id="IPR049552">
    <property type="entry name" value="PKS_DH_N"/>
</dbReference>
<dbReference type="Pfam" id="PF14765">
    <property type="entry name" value="PS-DH"/>
    <property type="match status" value="1"/>
</dbReference>
<dbReference type="Proteomes" id="UP001642540">
    <property type="component" value="Unassembled WGS sequence"/>
</dbReference>
<dbReference type="SUPFAM" id="SSF51735">
    <property type="entry name" value="NAD(P)-binding Rossmann-fold domains"/>
    <property type="match status" value="4"/>
</dbReference>
<name>A0ABP1R0T5_9HEXA</name>
<dbReference type="Gene3D" id="3.40.50.720">
    <property type="entry name" value="NAD(P)-binding Rossmann-like Domain"/>
    <property type="match status" value="4"/>
</dbReference>
<dbReference type="PROSITE" id="PS52004">
    <property type="entry name" value="KS3_2"/>
    <property type="match status" value="1"/>
</dbReference>
<dbReference type="InterPro" id="IPR013217">
    <property type="entry name" value="Methyltransf_12"/>
</dbReference>
<dbReference type="SUPFAM" id="SSF53335">
    <property type="entry name" value="S-adenosyl-L-methionine-dependent methyltransferases"/>
    <property type="match status" value="1"/>
</dbReference>
<evidence type="ECO:0000256" key="6">
    <source>
        <dbReference type="ARBA" id="ARBA00023268"/>
    </source>
</evidence>
<dbReference type="SUPFAM" id="SSF52151">
    <property type="entry name" value="FabD/lysophospholipase-like"/>
    <property type="match status" value="1"/>
</dbReference>
<evidence type="ECO:0000256" key="1">
    <source>
        <dbReference type="ARBA" id="ARBA00010371"/>
    </source>
</evidence>
<dbReference type="InterPro" id="IPR042104">
    <property type="entry name" value="PKS_dehydratase_sf"/>
</dbReference>
<evidence type="ECO:0000313" key="13">
    <source>
        <dbReference type="Proteomes" id="UP001642540"/>
    </source>
</evidence>
<dbReference type="Pfam" id="PF22621">
    <property type="entry name" value="CurL-like_PKS_C"/>
    <property type="match status" value="1"/>
</dbReference>
<dbReference type="Pfam" id="PF08659">
    <property type="entry name" value="KR"/>
    <property type="match status" value="1"/>
</dbReference>
<dbReference type="SUPFAM" id="SSF50129">
    <property type="entry name" value="GroES-like"/>
    <property type="match status" value="1"/>
</dbReference>
<keyword evidence="7" id="KW-0012">Acyltransferase</keyword>
<dbReference type="InterPro" id="IPR013120">
    <property type="entry name" value="FAR_NAD-bd"/>
</dbReference>
<dbReference type="InterPro" id="IPR016035">
    <property type="entry name" value="Acyl_Trfase/lysoPLipase"/>
</dbReference>
<dbReference type="Pfam" id="PF00109">
    <property type="entry name" value="ketoacyl-synt"/>
    <property type="match status" value="1"/>
</dbReference>
<keyword evidence="6" id="KW-0511">Multifunctional enzyme</keyword>
<dbReference type="InterPro" id="IPR011032">
    <property type="entry name" value="GroES-like_sf"/>
</dbReference>
<dbReference type="InterPro" id="IPR013968">
    <property type="entry name" value="PKS_KR"/>
</dbReference>
<proteinExistence type="inferred from homology"/>
<dbReference type="InterPro" id="IPR013149">
    <property type="entry name" value="ADH-like_C"/>
</dbReference>
<dbReference type="CDD" id="cd00833">
    <property type="entry name" value="PKS"/>
    <property type="match status" value="1"/>
</dbReference>
<dbReference type="CDD" id="cd05195">
    <property type="entry name" value="enoyl_red"/>
    <property type="match status" value="1"/>
</dbReference>
<dbReference type="Pfam" id="PF08242">
    <property type="entry name" value="Methyltransf_12"/>
    <property type="match status" value="1"/>
</dbReference>
<dbReference type="InterPro" id="IPR014031">
    <property type="entry name" value="Ketoacyl_synth_C"/>
</dbReference>
<dbReference type="SMART" id="SM00825">
    <property type="entry name" value="PKS_KS"/>
    <property type="match status" value="1"/>
</dbReference>
<keyword evidence="3" id="KW-0597">Phosphoprotein</keyword>
<evidence type="ECO:0000256" key="5">
    <source>
        <dbReference type="ARBA" id="ARBA00022857"/>
    </source>
</evidence>
<dbReference type="CDD" id="cd02440">
    <property type="entry name" value="AdoMet_MTases"/>
    <property type="match status" value="1"/>
</dbReference>
<organism evidence="12 13">
    <name type="scientific">Orchesella dallaii</name>
    <dbReference type="NCBI Taxonomy" id="48710"/>
    <lineage>
        <taxon>Eukaryota</taxon>
        <taxon>Metazoa</taxon>
        <taxon>Ecdysozoa</taxon>
        <taxon>Arthropoda</taxon>
        <taxon>Hexapoda</taxon>
        <taxon>Collembola</taxon>
        <taxon>Entomobryomorpha</taxon>
        <taxon>Entomobryoidea</taxon>
        <taxon>Orchesellidae</taxon>
        <taxon>Orchesellinae</taxon>
        <taxon>Orchesella</taxon>
    </lineage>
</organism>
<dbReference type="Pfam" id="PF02801">
    <property type="entry name" value="Ketoacyl-synt_C"/>
    <property type="match status" value="1"/>
</dbReference>
<dbReference type="InterPro" id="IPR050091">
    <property type="entry name" value="PKS_NRPS_Biosynth_Enz"/>
</dbReference>
<dbReference type="PROSITE" id="PS50075">
    <property type="entry name" value="CARRIER"/>
    <property type="match status" value="1"/>
</dbReference>
<keyword evidence="13" id="KW-1185">Reference proteome</keyword>
<dbReference type="InterPro" id="IPR049900">
    <property type="entry name" value="PKS_mFAS_DH"/>
</dbReference>
<dbReference type="SUPFAM" id="SSF47336">
    <property type="entry name" value="ACP-like"/>
    <property type="match status" value="1"/>
</dbReference>
<feature type="active site" description="Proton acceptor; for dehydratase activity" evidence="8">
    <location>
        <position position="952"/>
    </location>
</feature>
<dbReference type="Gene3D" id="1.10.1200.10">
    <property type="entry name" value="ACP-like"/>
    <property type="match status" value="1"/>
</dbReference>
<evidence type="ECO:0000256" key="3">
    <source>
        <dbReference type="ARBA" id="ARBA00022553"/>
    </source>
</evidence>
<dbReference type="Gene3D" id="3.40.50.150">
    <property type="entry name" value="Vaccinia Virus protein VP39"/>
    <property type="match status" value="1"/>
</dbReference>
<dbReference type="PANTHER" id="PTHR43775">
    <property type="entry name" value="FATTY ACID SYNTHASE"/>
    <property type="match status" value="1"/>
</dbReference>
<dbReference type="Pfam" id="PF21089">
    <property type="entry name" value="PKS_DH_N"/>
    <property type="match status" value="1"/>
</dbReference>
<dbReference type="PROSITE" id="PS01162">
    <property type="entry name" value="QOR_ZETA_CRYSTAL"/>
    <property type="match status" value="1"/>
</dbReference>
<dbReference type="Gene3D" id="3.10.129.110">
    <property type="entry name" value="Polyketide synthase dehydratase"/>
    <property type="match status" value="1"/>
</dbReference>
<dbReference type="SMART" id="SM00823">
    <property type="entry name" value="PKS_PP"/>
    <property type="match status" value="1"/>
</dbReference>
<dbReference type="InterPro" id="IPR002364">
    <property type="entry name" value="Quin_OxRdtase/zeta-crystal_CS"/>
</dbReference>
<evidence type="ECO:0000256" key="8">
    <source>
        <dbReference type="PROSITE-ProRule" id="PRU01363"/>
    </source>
</evidence>
<dbReference type="Gene3D" id="3.40.47.10">
    <property type="match status" value="1"/>
</dbReference>
<dbReference type="SMART" id="SM00829">
    <property type="entry name" value="PKS_ER"/>
    <property type="match status" value="1"/>
</dbReference>